<dbReference type="Gene3D" id="3.40.50.300">
    <property type="entry name" value="P-loop containing nucleotide triphosphate hydrolases"/>
    <property type="match status" value="1"/>
</dbReference>
<dbReference type="InterPro" id="IPR001789">
    <property type="entry name" value="Sig_transdc_resp-reg_receiver"/>
</dbReference>
<keyword evidence="6" id="KW-1185">Reference proteome</keyword>
<dbReference type="EMBL" id="CP001087">
    <property type="protein sequence ID" value="ACN17093.1"/>
    <property type="molecule type" value="Genomic_DNA"/>
</dbReference>
<dbReference type="Proteomes" id="UP000000442">
    <property type="component" value="Chromosome"/>
</dbReference>
<dbReference type="PANTHER" id="PTHR44591">
    <property type="entry name" value="STRESS RESPONSE REGULATOR PROTEIN 1"/>
    <property type="match status" value="1"/>
</dbReference>
<evidence type="ECO:0000313" key="6">
    <source>
        <dbReference type="Proteomes" id="UP000000442"/>
    </source>
</evidence>
<evidence type="ECO:0000256" key="3">
    <source>
        <dbReference type="PROSITE-ProRule" id="PRU00169"/>
    </source>
</evidence>
<evidence type="ECO:0000256" key="2">
    <source>
        <dbReference type="ARBA" id="ARBA00023012"/>
    </source>
</evidence>
<keyword evidence="1 3" id="KW-0597">Phosphoprotein</keyword>
<dbReference type="STRING" id="177437.HRM2_40350"/>
<accession>C0QC76</accession>
<dbReference type="eggNOG" id="COG0745">
    <property type="taxonomic scope" value="Bacteria"/>
</dbReference>
<gene>
    <name evidence="5" type="ordered locus">HRM2_40350</name>
</gene>
<evidence type="ECO:0000256" key="1">
    <source>
        <dbReference type="ARBA" id="ARBA00022553"/>
    </source>
</evidence>
<dbReference type="InterPro" id="IPR050595">
    <property type="entry name" value="Bact_response_regulator"/>
</dbReference>
<dbReference type="InterPro" id="IPR011006">
    <property type="entry name" value="CheY-like_superfamily"/>
</dbReference>
<dbReference type="PROSITE" id="PS50110">
    <property type="entry name" value="RESPONSE_REGULATORY"/>
    <property type="match status" value="1"/>
</dbReference>
<dbReference type="SUPFAM" id="SSF52172">
    <property type="entry name" value="CheY-like"/>
    <property type="match status" value="1"/>
</dbReference>
<name>C0QC76_DESAH</name>
<protein>
    <submittedName>
        <fullName evidence="5">Response regulator receiver domain protein</fullName>
    </submittedName>
</protein>
<dbReference type="Gene3D" id="3.40.50.2300">
    <property type="match status" value="1"/>
</dbReference>
<reference evidence="5 6" key="1">
    <citation type="journal article" date="2009" name="Environ. Microbiol.">
        <title>Genome sequence of Desulfobacterium autotrophicum HRM2, a marine sulfate reducer oxidizing organic carbon completely to carbon dioxide.</title>
        <authorList>
            <person name="Strittmatter A.W."/>
            <person name="Liesegang H."/>
            <person name="Rabus R."/>
            <person name="Decker I."/>
            <person name="Amann J."/>
            <person name="Andres S."/>
            <person name="Henne A."/>
            <person name="Fricke W.F."/>
            <person name="Martinez-Arias R."/>
            <person name="Bartels D."/>
            <person name="Goesmann A."/>
            <person name="Krause L."/>
            <person name="Puehler A."/>
            <person name="Klenk H.P."/>
            <person name="Richter M."/>
            <person name="Schuler M."/>
            <person name="Gloeckner F.O."/>
            <person name="Meyerdierks A."/>
            <person name="Gottschalk G."/>
            <person name="Amann R."/>
        </authorList>
    </citation>
    <scope>NUCLEOTIDE SEQUENCE [LARGE SCALE GENOMIC DNA]</scope>
    <source>
        <strain evidence="6">ATCC 43914 / DSM 3382 / HRM2</strain>
    </source>
</reference>
<dbReference type="Pfam" id="PF00072">
    <property type="entry name" value="Response_reg"/>
    <property type="match status" value="1"/>
</dbReference>
<dbReference type="PANTHER" id="PTHR44591:SF14">
    <property type="entry name" value="PROTEIN PILG"/>
    <property type="match status" value="1"/>
</dbReference>
<keyword evidence="2" id="KW-0902">Two-component regulatory system</keyword>
<dbReference type="HOGENOM" id="CLU_680991_0_0_7"/>
<dbReference type="CDD" id="cd00156">
    <property type="entry name" value="REC"/>
    <property type="match status" value="1"/>
</dbReference>
<evidence type="ECO:0000259" key="4">
    <source>
        <dbReference type="PROSITE" id="PS50110"/>
    </source>
</evidence>
<dbReference type="AlphaFoldDB" id="C0QC76"/>
<dbReference type="InterPro" id="IPR027417">
    <property type="entry name" value="P-loop_NTPase"/>
</dbReference>
<feature type="modified residue" description="4-aspartylphosphate" evidence="3">
    <location>
        <position position="359"/>
    </location>
</feature>
<proteinExistence type="predicted"/>
<organism evidence="5 6">
    <name type="scientific">Desulforapulum autotrophicum (strain ATCC 43914 / DSM 3382 / VKM B-1955 / HRM2)</name>
    <name type="common">Desulfobacterium autotrophicum</name>
    <dbReference type="NCBI Taxonomy" id="177437"/>
    <lineage>
        <taxon>Bacteria</taxon>
        <taxon>Pseudomonadati</taxon>
        <taxon>Thermodesulfobacteriota</taxon>
        <taxon>Desulfobacteria</taxon>
        <taxon>Desulfobacterales</taxon>
        <taxon>Desulfobacteraceae</taxon>
        <taxon>Desulforapulum</taxon>
    </lineage>
</organism>
<sequence>MPMRVARSRIAHFQPPASLHKISGEENIMSVITLFSGNFCKDKEIEAALVAKTGCRLITEDEIVAKAAALSNISQGKIKEAFFEKTSIFNKFTHEKERSIACMRLAVAEMLAQDNLIVTGFPAHLIPKYISHVLRVCSIAELKYRYEEAEASGINQKEALRLIKENDKNAAAWVESLAGNKDPWDNTLYDIVIPMGKTSVDEAVALVVEKAQSPAVAYSDASALAVADFLLAARVETALSKEGHNVVVTSTAGNVTLTINKNVLMLKRLEEDLTAIAKKVEGVKTVTTEIGKGFYQTDIYRKFDFETPSKVLLVDDEREFVQTLSERLLMREMSSAVAYDGESALNIVDEDEPDVMILDLKMPGIDGIEVLRKVKASKPGIEVIILTGHGSEADKKVCMELGAFAYLHKPVDIDLLSKTLKLANEKIKQQGV</sequence>
<dbReference type="Pfam" id="PF13189">
    <property type="entry name" value="Cytidylate_kin2"/>
    <property type="match status" value="1"/>
</dbReference>
<evidence type="ECO:0000313" key="5">
    <source>
        <dbReference type="EMBL" id="ACN17093.1"/>
    </source>
</evidence>
<dbReference type="KEGG" id="dat:HRM2_40350"/>
<dbReference type="GO" id="GO:0000160">
    <property type="term" value="P:phosphorelay signal transduction system"/>
    <property type="evidence" value="ECO:0007669"/>
    <property type="project" value="UniProtKB-KW"/>
</dbReference>
<feature type="domain" description="Response regulatory" evidence="4">
    <location>
        <begin position="310"/>
        <end position="424"/>
    </location>
</feature>
<dbReference type="SMART" id="SM00448">
    <property type="entry name" value="REC"/>
    <property type="match status" value="1"/>
</dbReference>